<name>A0A4V5PTV7_9SPHN</name>
<dbReference type="AlphaFoldDB" id="A0A4V5PTV7"/>
<protein>
    <recommendedName>
        <fullName evidence="1">DUF6894 domain-containing protein</fullName>
    </recommendedName>
</protein>
<evidence type="ECO:0000313" key="3">
    <source>
        <dbReference type="Proteomes" id="UP000309138"/>
    </source>
</evidence>
<evidence type="ECO:0000313" key="2">
    <source>
        <dbReference type="EMBL" id="TKD51558.1"/>
    </source>
</evidence>
<dbReference type="Proteomes" id="UP000309138">
    <property type="component" value="Unassembled WGS sequence"/>
</dbReference>
<evidence type="ECO:0000259" key="1">
    <source>
        <dbReference type="Pfam" id="PF21834"/>
    </source>
</evidence>
<sequence>MRYWFNVRNGNGFTPDEEGQLACDASAARRIAIESIRSIICEEALLGKLDLSGEIDVWCDNEDVAFTVAFIDAFDLRLPAEDT</sequence>
<dbReference type="OrthoDB" id="7476020at2"/>
<dbReference type="RefSeq" id="WP_136943494.1">
    <property type="nucleotide sequence ID" value="NZ_SWKR01000002.1"/>
</dbReference>
<reference evidence="2 3" key="1">
    <citation type="submission" date="2019-04" db="EMBL/GenBank/DDBJ databases">
        <authorList>
            <person name="Yang Y."/>
            <person name="Wei D."/>
        </authorList>
    </citation>
    <scope>NUCLEOTIDE SEQUENCE [LARGE SCALE GENOMIC DNA]</scope>
    <source>
        <strain evidence="2 3">L-1-4w-11</strain>
    </source>
</reference>
<dbReference type="Pfam" id="PF21834">
    <property type="entry name" value="DUF6894"/>
    <property type="match status" value="1"/>
</dbReference>
<accession>A0A4V5PTV7</accession>
<proteinExistence type="predicted"/>
<gene>
    <name evidence="2" type="ORF">FBR43_12935</name>
</gene>
<organism evidence="2 3">
    <name type="scientific">Sphingomonas baiyangensis</name>
    <dbReference type="NCBI Taxonomy" id="2572576"/>
    <lineage>
        <taxon>Bacteria</taxon>
        <taxon>Pseudomonadati</taxon>
        <taxon>Pseudomonadota</taxon>
        <taxon>Alphaproteobacteria</taxon>
        <taxon>Sphingomonadales</taxon>
        <taxon>Sphingomonadaceae</taxon>
        <taxon>Sphingomonas</taxon>
    </lineage>
</organism>
<comment type="caution">
    <text evidence="2">The sequence shown here is derived from an EMBL/GenBank/DDBJ whole genome shotgun (WGS) entry which is preliminary data.</text>
</comment>
<dbReference type="EMBL" id="SWKR01000002">
    <property type="protein sequence ID" value="TKD51558.1"/>
    <property type="molecule type" value="Genomic_DNA"/>
</dbReference>
<dbReference type="InterPro" id="IPR054189">
    <property type="entry name" value="DUF6894"/>
</dbReference>
<keyword evidence="3" id="KW-1185">Reference proteome</keyword>
<feature type="domain" description="DUF6894" evidence="1">
    <location>
        <begin position="2"/>
        <end position="70"/>
    </location>
</feature>